<dbReference type="EMBL" id="MT144650">
    <property type="protein sequence ID" value="QJH96399.1"/>
    <property type="molecule type" value="Genomic_DNA"/>
</dbReference>
<evidence type="ECO:0000313" key="1">
    <source>
        <dbReference type="EMBL" id="QJH96399.1"/>
    </source>
</evidence>
<name>A0A6M3XFA4_9ZZZZ</name>
<proteinExistence type="predicted"/>
<accession>A0A6M3XFA4</accession>
<protein>
    <submittedName>
        <fullName evidence="1">Uncharacterized protein</fullName>
    </submittedName>
</protein>
<gene>
    <name evidence="1" type="ORF">TM448B00723_0002</name>
</gene>
<dbReference type="AlphaFoldDB" id="A0A6M3XFA4"/>
<sequence>MATTQQPTTGHVQHTEVYGEDAAGLPRAVSVTDDGHLAIAATVADKVTVVPETASGVSGRLPTDVSLTIAVGPPAKTISAHPLRGGVSVIGAVGAAAAVSATGKVVTLTAKNDGTTTVTAMIALIAASSTVAPLLSISGTGADLFDAAWSVSETALWAAGTIPAHAMIVLGPDGYWWPVEADSTGGIKTAPIAYSTPTDAIRSEPIIAPPKGVNGPAVLLSSAAQVDAIGSYDMPFYAANYDTFTVSGYWLCPGAETYQLDILARIDDLAAPGDLVNVNALFLPAGVLGVASVGPTTIQVSTSVRVQWREVVVRRTKAGGGTDSAIRIGHMNGR</sequence>
<organism evidence="1">
    <name type="scientific">viral metagenome</name>
    <dbReference type="NCBI Taxonomy" id="1070528"/>
    <lineage>
        <taxon>unclassified sequences</taxon>
        <taxon>metagenomes</taxon>
        <taxon>organismal metagenomes</taxon>
    </lineage>
</organism>
<reference evidence="1" key="1">
    <citation type="submission" date="2020-03" db="EMBL/GenBank/DDBJ databases">
        <title>The deep terrestrial virosphere.</title>
        <authorList>
            <person name="Holmfeldt K."/>
            <person name="Nilsson E."/>
            <person name="Simone D."/>
            <person name="Lopez-Fernandez M."/>
            <person name="Wu X."/>
            <person name="de Brujin I."/>
            <person name="Lundin D."/>
            <person name="Andersson A."/>
            <person name="Bertilsson S."/>
            <person name="Dopson M."/>
        </authorList>
    </citation>
    <scope>NUCLEOTIDE SEQUENCE</scope>
    <source>
        <strain evidence="1">TM448B00723</strain>
    </source>
</reference>